<dbReference type="Proteomes" id="UP000324392">
    <property type="component" value="Chromosome"/>
</dbReference>
<proteinExistence type="predicted"/>
<gene>
    <name evidence="1" type="ORF">SSYIS1_19210</name>
</gene>
<evidence type="ECO:0000313" key="2">
    <source>
        <dbReference type="Proteomes" id="UP000324392"/>
    </source>
</evidence>
<dbReference type="EMBL" id="AP019531">
    <property type="protein sequence ID" value="BBI92276.1"/>
    <property type="molecule type" value="Genomic_DNA"/>
</dbReference>
<reference evidence="1 2" key="1">
    <citation type="submission" date="2019-03" db="EMBL/GenBank/DDBJ databases">
        <title>The genome sequence of Candidatus Serratia symbiotica strain IS.</title>
        <authorList>
            <person name="Nikoh N."/>
            <person name="Koga R."/>
            <person name="Oshima K."/>
            <person name="Hattori M."/>
            <person name="Fukatsu T."/>
        </authorList>
    </citation>
    <scope>NUCLEOTIDE SEQUENCE [LARGE SCALE GENOMIC DNA]</scope>
    <source>
        <strain evidence="1 2">IS</strain>
    </source>
</reference>
<dbReference type="AlphaFoldDB" id="A0A455VNI6"/>
<sequence>MTLRIEDIFCLFRHQQRIAVDSSHEDANLSHHPYSLPTLKIVSYPDC</sequence>
<protein>
    <submittedName>
        <fullName evidence="1">Uncharacterized protein</fullName>
    </submittedName>
</protein>
<accession>A0A455VNI6</accession>
<evidence type="ECO:0000313" key="1">
    <source>
        <dbReference type="EMBL" id="BBI92276.1"/>
    </source>
</evidence>
<name>A0A455VNI6_9GAMM</name>
<organism evidence="1 2">
    <name type="scientific">Serratia symbiotica</name>
    <dbReference type="NCBI Taxonomy" id="138074"/>
    <lineage>
        <taxon>Bacteria</taxon>
        <taxon>Pseudomonadati</taxon>
        <taxon>Pseudomonadota</taxon>
        <taxon>Gammaproteobacteria</taxon>
        <taxon>Enterobacterales</taxon>
        <taxon>Yersiniaceae</taxon>
        <taxon>Serratia</taxon>
    </lineage>
</organism>